<dbReference type="Proteomes" id="UP001155077">
    <property type="component" value="Unassembled WGS sequence"/>
</dbReference>
<dbReference type="GO" id="GO:0016787">
    <property type="term" value="F:hydrolase activity"/>
    <property type="evidence" value="ECO:0007669"/>
    <property type="project" value="UniProtKB-KW"/>
</dbReference>
<evidence type="ECO:0000313" key="4">
    <source>
        <dbReference type="EMBL" id="MCM8570382.1"/>
    </source>
</evidence>
<keyword evidence="5" id="KW-1185">Reference proteome</keyword>
<dbReference type="InterPro" id="IPR049053">
    <property type="entry name" value="AFCA-like_C"/>
</dbReference>
<dbReference type="InterPro" id="IPR016518">
    <property type="entry name" value="Alpha-L-fucosidase"/>
</dbReference>
<dbReference type="PANTHER" id="PTHR31084">
    <property type="entry name" value="ALPHA-L-FUCOSIDASE 2"/>
    <property type="match status" value="1"/>
</dbReference>
<dbReference type="PANTHER" id="PTHR31084:SF0">
    <property type="entry name" value="ALPHA-L-FUCOSIDASE 2"/>
    <property type="match status" value="1"/>
</dbReference>
<gene>
    <name evidence="4" type="ORF">NE848_13395</name>
</gene>
<evidence type="ECO:0000259" key="2">
    <source>
        <dbReference type="Pfam" id="PF21307"/>
    </source>
</evidence>
<protein>
    <submittedName>
        <fullName evidence="4">Glycoside hydrolase family 95 protein</fullName>
    </submittedName>
</protein>
<evidence type="ECO:0000259" key="3">
    <source>
        <dbReference type="Pfam" id="PF22124"/>
    </source>
</evidence>
<keyword evidence="4" id="KW-0378">Hydrolase</keyword>
<dbReference type="InterPro" id="IPR027414">
    <property type="entry name" value="GH95_N_dom"/>
</dbReference>
<dbReference type="SUPFAM" id="SSF48208">
    <property type="entry name" value="Six-hairpin glycosidases"/>
    <property type="match status" value="1"/>
</dbReference>
<feature type="domain" description="Glycosyl hydrolase family 95 catalytic" evidence="3">
    <location>
        <begin position="294"/>
        <end position="699"/>
    </location>
</feature>
<dbReference type="Gene3D" id="2.70.98.50">
    <property type="entry name" value="putative glycoside hydrolase family protein from bacillus halodurans"/>
    <property type="match status" value="1"/>
</dbReference>
<feature type="domain" description="Glycosyl hydrolase family 95 N-terminal" evidence="1">
    <location>
        <begin position="27"/>
        <end position="273"/>
    </location>
</feature>
<name>A0ABT0Z3T9_9FLAO</name>
<accession>A0ABT0Z3T9</accession>
<dbReference type="PIRSF" id="PIRSF007663">
    <property type="entry name" value="UCP007663"/>
    <property type="match status" value="1"/>
</dbReference>
<comment type="caution">
    <text evidence="4">The sequence shown here is derived from an EMBL/GenBank/DDBJ whole genome shotgun (WGS) entry which is preliminary data.</text>
</comment>
<dbReference type="Pfam" id="PF22124">
    <property type="entry name" value="Glyco_hydro_95_cat"/>
    <property type="match status" value="1"/>
</dbReference>
<dbReference type="InterPro" id="IPR008928">
    <property type="entry name" value="6-hairpin_glycosidase_sf"/>
</dbReference>
<sequence length="785" mass="89504">MKRFIIIISLLINQLNAQVSDKSNSVLWYDEPAEEWMQALPIGNGRFGAMVFGGINKERLQLNEDSLWPGGPDWSDGKGDRENLEEIRRLLKEGKKQLADSLIVENFSYKGIVRSHQTMGDLWIEYNTEEKVSNYKRQLDLTNAITTTRYSVNGYDFSQEVFSSAVDDVMVIRITTENPDGVDFKLSLTRPEDRGHKTVEVRSLGETTLSMKGMVTQFGGKRYSKPFPIKEGVKFETRLEVLNTNGKSKIENGQLVLNGVSSALILVSGNTSFYHDDFVAKNTHIIENAGKLGFKLLKQRHVQDYQKYFDRVQLELGNEDLSSLPTDDRMARIKDGQKDLSLIPLLFQYGRYLLISSSRPGTNAANLQGIWNEHIEAPWNADYHLNVNLQMNYWPAEVTNLSEMHVPLFAFGDRLIERGRKTAFQQYGIERGAVAHQATDLWAPAFMRAERAYWGAWIHGGGWLSQHYWEHYLFTQDRSFLEKEAYPALKAFAEFYMDWLTWNPETQTWISAPETSPENSYTAENGQPAATTYGNAMGHQIIAEVFDNTLLAASVLGIRNKFISKLKKKREKLHPGVVIGDDGRILEWDKPYSEVEKGHRHMSHLYALHPGKTITPDSENEFEAAKKTIAYRLKHGGAGTGWSRAWMININARLLQPEKAAHNIWKFFEISLADNMFDMHPPFQIDGNFGFTAGIAEMLLQSHQKFVHILPCLPKDWKQGEVKGLKARGNIEVSIKWSGGEVIEVQLLSKEDKILKVKYVDEVKNIQLKANEKIKLDNHLNIVSR</sequence>
<evidence type="ECO:0000313" key="5">
    <source>
        <dbReference type="Proteomes" id="UP001155077"/>
    </source>
</evidence>
<dbReference type="InterPro" id="IPR054363">
    <property type="entry name" value="GH95_cat"/>
</dbReference>
<dbReference type="EMBL" id="JAMSCK010000004">
    <property type="protein sequence ID" value="MCM8570382.1"/>
    <property type="molecule type" value="Genomic_DNA"/>
</dbReference>
<dbReference type="Pfam" id="PF21307">
    <property type="entry name" value="Glyco_hydro_95_C"/>
    <property type="match status" value="1"/>
</dbReference>
<dbReference type="RefSeq" id="WP_252114423.1">
    <property type="nucleotide sequence ID" value="NZ_JAMSCK010000004.1"/>
</dbReference>
<reference evidence="4" key="1">
    <citation type="submission" date="2022-06" db="EMBL/GenBank/DDBJ databases">
        <title>Gramella sediminis sp. nov., isolated from deep-sea sediment of the Indian Ocean.</title>
        <authorList>
            <person name="Yang L."/>
        </authorList>
    </citation>
    <scope>NUCLEOTIDE SEQUENCE</scope>
    <source>
        <strain evidence="4">HMD3159</strain>
    </source>
</reference>
<organism evidence="4 5">
    <name type="scientific">Gramella jeungdoensis</name>
    <dbReference type="NCBI Taxonomy" id="708091"/>
    <lineage>
        <taxon>Bacteria</taxon>
        <taxon>Pseudomonadati</taxon>
        <taxon>Bacteroidota</taxon>
        <taxon>Flavobacteriia</taxon>
        <taxon>Flavobacteriales</taxon>
        <taxon>Flavobacteriaceae</taxon>
        <taxon>Christiangramia</taxon>
    </lineage>
</organism>
<dbReference type="InterPro" id="IPR013780">
    <property type="entry name" value="Glyco_hydro_b"/>
</dbReference>
<dbReference type="InterPro" id="IPR012341">
    <property type="entry name" value="6hp_glycosidase-like_sf"/>
</dbReference>
<proteinExistence type="predicted"/>
<dbReference type="Gene3D" id="2.60.40.1180">
    <property type="entry name" value="Golgi alpha-mannosidase II"/>
    <property type="match status" value="1"/>
</dbReference>
<dbReference type="Gene3D" id="1.50.10.10">
    <property type="match status" value="1"/>
</dbReference>
<dbReference type="Pfam" id="PF14498">
    <property type="entry name" value="Glyco_hyd_65N_2"/>
    <property type="match status" value="1"/>
</dbReference>
<evidence type="ECO:0000259" key="1">
    <source>
        <dbReference type="Pfam" id="PF14498"/>
    </source>
</evidence>
<feature type="domain" description="Alpha fucosidase A-like C-terminal" evidence="2">
    <location>
        <begin position="701"/>
        <end position="769"/>
    </location>
</feature>